<evidence type="ECO:0000259" key="4">
    <source>
        <dbReference type="PROSITE" id="PS50102"/>
    </source>
</evidence>
<dbReference type="STRING" id="6832.A0A553PRV1"/>
<dbReference type="InterPro" id="IPR035979">
    <property type="entry name" value="RBD_domain_sf"/>
</dbReference>
<gene>
    <name evidence="5" type="ORF">TCAL_07741</name>
</gene>
<name>A0A553PRV1_TIGCA</name>
<dbReference type="InterPro" id="IPR025715">
    <property type="entry name" value="FoP_C"/>
</dbReference>
<dbReference type="Gene3D" id="3.30.70.330">
    <property type="match status" value="1"/>
</dbReference>
<dbReference type="Pfam" id="PF13865">
    <property type="entry name" value="FoP_duplication"/>
    <property type="match status" value="1"/>
</dbReference>
<dbReference type="AlphaFoldDB" id="A0A553PRV1"/>
<dbReference type="InterPro" id="IPR051229">
    <property type="entry name" value="ALYREF_mRNA_export"/>
</dbReference>
<keyword evidence="1 2" id="KW-0694">RNA-binding</keyword>
<accession>A0A553PRV1</accession>
<dbReference type="GO" id="GO:0005634">
    <property type="term" value="C:nucleus"/>
    <property type="evidence" value="ECO:0007669"/>
    <property type="project" value="TreeGrafter"/>
</dbReference>
<reference evidence="5 6" key="1">
    <citation type="journal article" date="2018" name="Nat. Ecol. Evol.">
        <title>Genomic signatures of mitonuclear coevolution across populations of Tigriopus californicus.</title>
        <authorList>
            <person name="Barreto F.S."/>
            <person name="Watson E.T."/>
            <person name="Lima T.G."/>
            <person name="Willett C.S."/>
            <person name="Edmands S."/>
            <person name="Li W."/>
            <person name="Burton R.S."/>
        </authorList>
    </citation>
    <scope>NUCLEOTIDE SEQUENCE [LARGE SCALE GENOMIC DNA]</scope>
    <source>
        <strain evidence="5 6">San Diego</strain>
    </source>
</reference>
<evidence type="ECO:0000256" key="3">
    <source>
        <dbReference type="SAM" id="MobiDB-lite"/>
    </source>
</evidence>
<dbReference type="PROSITE" id="PS50102">
    <property type="entry name" value="RRM"/>
    <property type="match status" value="1"/>
</dbReference>
<dbReference type="SMART" id="SM00360">
    <property type="entry name" value="RRM"/>
    <property type="match status" value="1"/>
</dbReference>
<proteinExistence type="predicted"/>
<evidence type="ECO:0000313" key="6">
    <source>
        <dbReference type="Proteomes" id="UP000318571"/>
    </source>
</evidence>
<feature type="compositionally biased region" description="Basic residues" evidence="3">
    <location>
        <begin position="51"/>
        <end position="60"/>
    </location>
</feature>
<sequence>MDDKINMSLDDIIKHNKLGSLKANGRSSNGRNSRQVAQVPSIKRSPIGSGCRHKSKHPRAQAHSNRTREKSSRNSSGPVKLTVSNLNEIVCDADMQELFSELGSVQQAMVHYDKSGRSLGIAHVVFDRILDAIKAIKQFHGVPLDGRAMFIQLADPSSEISNHLAVKEPKRKTHQMTNQRHSKGALSGRVVKSNQTSRGGGRITNQGRLHALKKKSKLTAKDLDRELDSYLKAR</sequence>
<dbReference type="SUPFAM" id="SSF54928">
    <property type="entry name" value="RNA-binding domain, RBD"/>
    <property type="match status" value="1"/>
</dbReference>
<keyword evidence="6" id="KW-1185">Reference proteome</keyword>
<dbReference type="OMA" id="MVSHIDM"/>
<dbReference type="GO" id="GO:0003729">
    <property type="term" value="F:mRNA binding"/>
    <property type="evidence" value="ECO:0007669"/>
    <property type="project" value="TreeGrafter"/>
</dbReference>
<dbReference type="Pfam" id="PF00076">
    <property type="entry name" value="RRM_1"/>
    <property type="match status" value="1"/>
</dbReference>
<protein>
    <recommendedName>
        <fullName evidence="4">RRM domain-containing protein</fullName>
    </recommendedName>
</protein>
<organism evidence="5 6">
    <name type="scientific">Tigriopus californicus</name>
    <name type="common">Marine copepod</name>
    <dbReference type="NCBI Taxonomy" id="6832"/>
    <lineage>
        <taxon>Eukaryota</taxon>
        <taxon>Metazoa</taxon>
        <taxon>Ecdysozoa</taxon>
        <taxon>Arthropoda</taxon>
        <taxon>Crustacea</taxon>
        <taxon>Multicrustacea</taxon>
        <taxon>Hexanauplia</taxon>
        <taxon>Copepoda</taxon>
        <taxon>Harpacticoida</taxon>
        <taxon>Harpacticidae</taxon>
        <taxon>Tigriopus</taxon>
    </lineage>
</organism>
<dbReference type="InterPro" id="IPR000504">
    <property type="entry name" value="RRM_dom"/>
</dbReference>
<evidence type="ECO:0000256" key="1">
    <source>
        <dbReference type="ARBA" id="ARBA00022884"/>
    </source>
</evidence>
<feature type="region of interest" description="Disordered" evidence="3">
    <location>
        <begin position="169"/>
        <end position="211"/>
    </location>
</feature>
<dbReference type="PANTHER" id="PTHR19965">
    <property type="entry name" value="RNA AND EXPORT FACTOR BINDING PROTEIN"/>
    <property type="match status" value="1"/>
</dbReference>
<feature type="region of interest" description="Disordered" evidence="3">
    <location>
        <begin position="20"/>
        <end position="79"/>
    </location>
</feature>
<dbReference type="EMBL" id="VCGU01000001">
    <property type="protein sequence ID" value="TRY80403.1"/>
    <property type="molecule type" value="Genomic_DNA"/>
</dbReference>
<dbReference type="PANTHER" id="PTHR19965:SF82">
    <property type="entry name" value="THO COMPLEX SUBUNIT 4"/>
    <property type="match status" value="1"/>
</dbReference>
<dbReference type="GO" id="GO:0006406">
    <property type="term" value="P:mRNA export from nucleus"/>
    <property type="evidence" value="ECO:0007669"/>
    <property type="project" value="TreeGrafter"/>
</dbReference>
<feature type="compositionally biased region" description="Polar residues" evidence="3">
    <location>
        <begin position="25"/>
        <end position="38"/>
    </location>
</feature>
<comment type="caution">
    <text evidence="5">The sequence shown here is derived from an EMBL/GenBank/DDBJ whole genome shotgun (WGS) entry which is preliminary data.</text>
</comment>
<evidence type="ECO:0000313" key="5">
    <source>
        <dbReference type="EMBL" id="TRY80403.1"/>
    </source>
</evidence>
<dbReference type="InterPro" id="IPR012677">
    <property type="entry name" value="Nucleotide-bd_a/b_plait_sf"/>
</dbReference>
<dbReference type="Proteomes" id="UP000318571">
    <property type="component" value="Chromosome 12"/>
</dbReference>
<feature type="compositionally biased region" description="Polar residues" evidence="3">
    <location>
        <begin position="192"/>
        <end position="207"/>
    </location>
</feature>
<feature type="domain" description="RRM" evidence="4">
    <location>
        <begin position="79"/>
        <end position="156"/>
    </location>
</feature>
<evidence type="ECO:0000256" key="2">
    <source>
        <dbReference type="PROSITE-ProRule" id="PRU00176"/>
    </source>
</evidence>